<keyword evidence="3" id="KW-1185">Reference proteome</keyword>
<proteinExistence type="predicted"/>
<evidence type="ECO:0000313" key="2">
    <source>
        <dbReference type="EMBL" id="SDY31721.1"/>
    </source>
</evidence>
<accession>A0A1H3IVI0</accession>
<gene>
    <name evidence="2" type="ORF">SAMN05421504_105136</name>
</gene>
<name>A0A1H3IVI0_9PSEU</name>
<dbReference type="STRING" id="589385.SAMN05421504_105136"/>
<reference evidence="2 3" key="1">
    <citation type="submission" date="2016-10" db="EMBL/GenBank/DDBJ databases">
        <authorList>
            <person name="de Groot N.N."/>
        </authorList>
    </citation>
    <scope>NUCLEOTIDE SEQUENCE [LARGE SCALE GENOMIC DNA]</scope>
    <source>
        <strain evidence="2 3">CPCC 202699</strain>
    </source>
</reference>
<feature type="chain" id="PRO_5039016847" description="Lipoprotein" evidence="1">
    <location>
        <begin position="28"/>
        <end position="197"/>
    </location>
</feature>
<dbReference type="Proteomes" id="UP000199515">
    <property type="component" value="Unassembled WGS sequence"/>
</dbReference>
<protein>
    <recommendedName>
        <fullName evidence="4">Lipoprotein</fullName>
    </recommendedName>
</protein>
<dbReference type="EMBL" id="FNON01000005">
    <property type="protein sequence ID" value="SDY31721.1"/>
    <property type="molecule type" value="Genomic_DNA"/>
</dbReference>
<evidence type="ECO:0000313" key="3">
    <source>
        <dbReference type="Proteomes" id="UP000199515"/>
    </source>
</evidence>
<dbReference type="OrthoDB" id="3874174at2"/>
<dbReference type="AlphaFoldDB" id="A0A1H3IVI0"/>
<feature type="signal peptide" evidence="1">
    <location>
        <begin position="1"/>
        <end position="27"/>
    </location>
</feature>
<dbReference type="RefSeq" id="WP_091292227.1">
    <property type="nucleotide sequence ID" value="NZ_FNON01000005.1"/>
</dbReference>
<dbReference type="PROSITE" id="PS51257">
    <property type="entry name" value="PROKAR_LIPOPROTEIN"/>
    <property type="match status" value="1"/>
</dbReference>
<evidence type="ECO:0008006" key="4">
    <source>
        <dbReference type="Google" id="ProtNLM"/>
    </source>
</evidence>
<sequence>MRIRAAVPIVVAALLLTACSSKPTPQAAAPSSSELPPAPPVEYTQAGAGLAIGAKAIVPFSANGNVGPLGITVTGIDKGDPADFARYGSKLEGLTPYYIKLLITNESNADLYTLVGEIGGLLPNGKRAAPVTIFGDFAKCDRAQPPSDFARVGKTYTSCIVAASRTGGDAIVGADYHGHPGTATPDIDYQAKPVTWK</sequence>
<organism evidence="2 3">
    <name type="scientific">Amycolatopsis xylanica</name>
    <dbReference type="NCBI Taxonomy" id="589385"/>
    <lineage>
        <taxon>Bacteria</taxon>
        <taxon>Bacillati</taxon>
        <taxon>Actinomycetota</taxon>
        <taxon>Actinomycetes</taxon>
        <taxon>Pseudonocardiales</taxon>
        <taxon>Pseudonocardiaceae</taxon>
        <taxon>Amycolatopsis</taxon>
    </lineage>
</organism>
<keyword evidence="1" id="KW-0732">Signal</keyword>
<evidence type="ECO:0000256" key="1">
    <source>
        <dbReference type="SAM" id="SignalP"/>
    </source>
</evidence>